<evidence type="ECO:0000259" key="7">
    <source>
        <dbReference type="Pfam" id="PF04542"/>
    </source>
</evidence>
<protein>
    <recommendedName>
        <fullName evidence="6">RNA polymerase sigma factor</fullName>
    </recommendedName>
</protein>
<keyword evidence="3 6" id="KW-0731">Sigma factor</keyword>
<evidence type="ECO:0000313" key="9">
    <source>
        <dbReference type="EMBL" id="MCS3919804.1"/>
    </source>
</evidence>
<dbReference type="Pfam" id="PF04542">
    <property type="entry name" value="Sigma70_r2"/>
    <property type="match status" value="1"/>
</dbReference>
<sequence length="283" mass="32244">MRHWRDKWLVQRVLSGDKAAGEQFVVEHYEAIFRFLRNLTGSKEDAEDLTQQTFLRAWEALSSFRGDSSLSTWLHSIAYREYTHWLRSRREFVPLDEIVDMPDEQANQNLEAVLLRWAIYRLDPEHREVFVLHYVQGFSVSEIAKIVGVPAGTVKSRLFFARQKLRELLSDIIPEPIKALGKNYQEVLKMAVRIAEVTVTPSPLRPGSSAHAKCRVEADAPVRRVYALLPDGSTVTFRKVSETEFELSEQVPWDAPSGTYPVTLVAETETGERATLATSITIA</sequence>
<gene>
    <name evidence="9" type="ORF">M2350_002221</name>
</gene>
<keyword evidence="10" id="KW-1185">Reference proteome</keyword>
<dbReference type="PROSITE" id="PS01063">
    <property type="entry name" value="SIGMA70_ECF"/>
    <property type="match status" value="1"/>
</dbReference>
<dbReference type="InterPro" id="IPR013325">
    <property type="entry name" value="RNA_pol_sigma_r2"/>
</dbReference>
<dbReference type="InterPro" id="IPR000838">
    <property type="entry name" value="RNA_pol_sigma70_ECF_CS"/>
</dbReference>
<keyword evidence="4 6" id="KW-0238">DNA-binding</keyword>
<feature type="domain" description="RNA polymerase sigma factor 70 region 4 type 2" evidence="8">
    <location>
        <begin position="119"/>
        <end position="165"/>
    </location>
</feature>
<proteinExistence type="inferred from homology"/>
<evidence type="ECO:0000256" key="5">
    <source>
        <dbReference type="ARBA" id="ARBA00023163"/>
    </source>
</evidence>
<dbReference type="RefSeq" id="WP_259096653.1">
    <property type="nucleotide sequence ID" value="NZ_CP130454.1"/>
</dbReference>
<accession>A0ABT2EPC3</accession>
<comment type="caution">
    <text evidence="9">The sequence shown here is derived from an EMBL/GenBank/DDBJ whole genome shotgun (WGS) entry which is preliminary data.</text>
</comment>
<comment type="similarity">
    <text evidence="1 6">Belongs to the sigma-70 factor family. ECF subfamily.</text>
</comment>
<evidence type="ECO:0000256" key="2">
    <source>
        <dbReference type="ARBA" id="ARBA00023015"/>
    </source>
</evidence>
<keyword evidence="2 6" id="KW-0805">Transcription regulation</keyword>
<dbReference type="Proteomes" id="UP001204798">
    <property type="component" value="Unassembled WGS sequence"/>
</dbReference>
<organism evidence="9 10">
    <name type="scientific">Candidatus Fervidibacter sacchari</name>
    <dbReference type="NCBI Taxonomy" id="1448929"/>
    <lineage>
        <taxon>Bacteria</taxon>
        <taxon>Candidatus Fervidibacterota</taxon>
        <taxon>Candidatus Fervidibacter</taxon>
    </lineage>
</organism>
<name>A0ABT2EPC3_9BACT</name>
<dbReference type="InterPro" id="IPR007627">
    <property type="entry name" value="RNA_pol_sigma70_r2"/>
</dbReference>
<dbReference type="InterPro" id="IPR013324">
    <property type="entry name" value="RNA_pol_sigma_r3/r4-like"/>
</dbReference>
<dbReference type="SUPFAM" id="SSF88946">
    <property type="entry name" value="Sigma2 domain of RNA polymerase sigma factors"/>
    <property type="match status" value="1"/>
</dbReference>
<feature type="domain" description="RNA polymerase sigma-70 region 2" evidence="7">
    <location>
        <begin position="25"/>
        <end position="90"/>
    </location>
</feature>
<dbReference type="NCBIfam" id="TIGR02937">
    <property type="entry name" value="sigma70-ECF"/>
    <property type="match status" value="1"/>
</dbReference>
<dbReference type="InterPro" id="IPR036388">
    <property type="entry name" value="WH-like_DNA-bd_sf"/>
</dbReference>
<dbReference type="EMBL" id="JANUCP010000004">
    <property type="protein sequence ID" value="MCS3919804.1"/>
    <property type="molecule type" value="Genomic_DNA"/>
</dbReference>
<keyword evidence="5 6" id="KW-0804">Transcription</keyword>
<evidence type="ECO:0000259" key="8">
    <source>
        <dbReference type="Pfam" id="PF08281"/>
    </source>
</evidence>
<dbReference type="Pfam" id="PF08281">
    <property type="entry name" value="Sigma70_r4_2"/>
    <property type="match status" value="1"/>
</dbReference>
<dbReference type="Gene3D" id="1.10.10.10">
    <property type="entry name" value="Winged helix-like DNA-binding domain superfamily/Winged helix DNA-binding domain"/>
    <property type="match status" value="1"/>
</dbReference>
<reference evidence="9 10" key="1">
    <citation type="submission" date="2022-08" db="EMBL/GenBank/DDBJ databases">
        <title>Bacterial and archaeal communities from various locations to study Microbial Dark Matter (Phase II).</title>
        <authorList>
            <person name="Stepanauskas R."/>
        </authorList>
    </citation>
    <scope>NUCLEOTIDE SEQUENCE [LARGE SCALE GENOMIC DNA]</scope>
    <source>
        <strain evidence="9 10">PD1</strain>
    </source>
</reference>
<evidence type="ECO:0000313" key="10">
    <source>
        <dbReference type="Proteomes" id="UP001204798"/>
    </source>
</evidence>
<evidence type="ECO:0000256" key="3">
    <source>
        <dbReference type="ARBA" id="ARBA00023082"/>
    </source>
</evidence>
<evidence type="ECO:0000256" key="4">
    <source>
        <dbReference type="ARBA" id="ARBA00023125"/>
    </source>
</evidence>
<dbReference type="SUPFAM" id="SSF88659">
    <property type="entry name" value="Sigma3 and sigma4 domains of RNA polymerase sigma factors"/>
    <property type="match status" value="1"/>
</dbReference>
<dbReference type="InterPro" id="IPR039425">
    <property type="entry name" value="RNA_pol_sigma-70-like"/>
</dbReference>
<dbReference type="CDD" id="cd06171">
    <property type="entry name" value="Sigma70_r4"/>
    <property type="match status" value="1"/>
</dbReference>
<dbReference type="InterPro" id="IPR014284">
    <property type="entry name" value="RNA_pol_sigma-70_dom"/>
</dbReference>
<dbReference type="Gene3D" id="1.10.1740.10">
    <property type="match status" value="1"/>
</dbReference>
<dbReference type="PANTHER" id="PTHR43133:SF8">
    <property type="entry name" value="RNA POLYMERASE SIGMA FACTOR HI_1459-RELATED"/>
    <property type="match status" value="1"/>
</dbReference>
<evidence type="ECO:0000256" key="6">
    <source>
        <dbReference type="RuleBase" id="RU000716"/>
    </source>
</evidence>
<evidence type="ECO:0000256" key="1">
    <source>
        <dbReference type="ARBA" id="ARBA00010641"/>
    </source>
</evidence>
<dbReference type="InterPro" id="IPR013249">
    <property type="entry name" value="RNA_pol_sigma70_r4_t2"/>
</dbReference>
<dbReference type="PANTHER" id="PTHR43133">
    <property type="entry name" value="RNA POLYMERASE ECF-TYPE SIGMA FACTO"/>
    <property type="match status" value="1"/>
</dbReference>